<dbReference type="Proteomes" id="UP000034293">
    <property type="component" value="Unassembled WGS sequence"/>
</dbReference>
<organism evidence="2 3">
    <name type="scientific">Candidatus Woesebacteria bacterium GW2011_GWA1_40_43</name>
    <dbReference type="NCBI Taxonomy" id="1618553"/>
    <lineage>
        <taxon>Bacteria</taxon>
        <taxon>Candidatus Woeseibacteriota</taxon>
    </lineage>
</organism>
<evidence type="ECO:0008006" key="4">
    <source>
        <dbReference type="Google" id="ProtNLM"/>
    </source>
</evidence>
<gene>
    <name evidence="2" type="ORF">UU02_C0010G0001</name>
</gene>
<keyword evidence="1" id="KW-1133">Transmembrane helix</keyword>
<comment type="caution">
    <text evidence="2">The sequence shown here is derived from an EMBL/GenBank/DDBJ whole genome shotgun (WGS) entry which is preliminary data.</text>
</comment>
<dbReference type="InterPro" id="IPR006626">
    <property type="entry name" value="PbH1"/>
</dbReference>
<feature type="non-terminal residue" evidence="2">
    <location>
        <position position="2177"/>
    </location>
</feature>
<reference evidence="2 3" key="1">
    <citation type="journal article" date="2015" name="Nature">
        <title>rRNA introns, odd ribosomes, and small enigmatic genomes across a large radiation of phyla.</title>
        <authorList>
            <person name="Brown C.T."/>
            <person name="Hug L.A."/>
            <person name="Thomas B.C."/>
            <person name="Sharon I."/>
            <person name="Castelle C.J."/>
            <person name="Singh A."/>
            <person name="Wilkins M.J."/>
            <person name="Williams K.H."/>
            <person name="Banfield J.F."/>
        </authorList>
    </citation>
    <scope>NUCLEOTIDE SEQUENCE [LARGE SCALE GENOMIC DNA]</scope>
</reference>
<feature type="transmembrane region" description="Helical" evidence="1">
    <location>
        <begin position="20"/>
        <end position="40"/>
    </location>
</feature>
<keyword evidence="1" id="KW-0472">Membrane</keyword>
<evidence type="ECO:0000256" key="1">
    <source>
        <dbReference type="SAM" id="Phobius"/>
    </source>
</evidence>
<evidence type="ECO:0000313" key="3">
    <source>
        <dbReference type="Proteomes" id="UP000034293"/>
    </source>
</evidence>
<dbReference type="SMART" id="SM00710">
    <property type="entry name" value="PbH1"/>
    <property type="match status" value="9"/>
</dbReference>
<proteinExistence type="predicted"/>
<dbReference type="EMBL" id="LBZA01000010">
    <property type="protein sequence ID" value="KKR64257.1"/>
    <property type="molecule type" value="Genomic_DNA"/>
</dbReference>
<protein>
    <recommendedName>
        <fullName evidence="4">Hemagluttinin family protein</fullName>
    </recommendedName>
</protein>
<keyword evidence="1" id="KW-0812">Transmembrane</keyword>
<accession>A0A0G0VNB1</accession>
<name>A0A0G0VNB1_9BACT</name>
<dbReference type="PATRIC" id="fig|1618553.3.peg.189"/>
<sequence length="2177" mass="214170">MLRITKYQSQKKYNDGVIPLVVVLVLAITSAVAVGGGYFLNLAGQKGFLTSNISQMVKDVETRSGYLDEERVENSFFDDKVVGTALLSNGSFSVYKVISGEVKGDGNQFVNRARILFLSGDQALDSFSDGIITTFYLKDGTRAVGQIMDRMIANLVLDSNTSYAIKILQGKVEEGRLIGDFVGQTYDTGFVVAGTVDKNGKILNVVIKTGAQKTTEVESTVAKNAISLFNSIYELSANIDVLGISDYQPTGFNKPIFDESTGTWAFAGGTSGGAILTSPIQGVVNYIQSVAQSISSGNSVYQQTVGEIIQGITDIKSDSSKLTVATLDNIATLSVDLSGITAVGVSDSSINESDLASSNDPTGGQCLTYNNSTGGFTWGSCGTSGGSGTITGVTAGNGLTGGGTSGATSLALNIQSGGGLVATSSGLSLIRTCGDGELLKWTDSTSSWDCATDAGGTGGGISTLQADDVTVVSSATTIDFLGADFDLTNSPAGEGNLSIDYTNSKIVRSDQTQSVTGTWTFSTSPIISTISNTGTLTLPISTDTLIGRATSDTLTNKTISGASNTISGLSVANFTSGNISQWTNNSNYLTGNQTITLSGDVSGSGATTISTTIGNGAISLSKMANLVANSIIGNNTGSSATPIALTGAQVKTLLGISTSDISGLGTIATQSASNIYVIGGQISGVTIAGTASGLTISGASNTLSNIGNSSLSNSSVTINSSGILSGGGSLSLGGTLNLLATEADTFSSVTGRGASTATALTLSSATPITFSGTTPTITFSGGNTIFDLTGATTRTLNILNSTTSQVANVIVDGTISASNFSGTSSGTNTGDQTITLTSDVTGSGTGSFATTIAGGAVTLGKMANLAANSIIGNNTGSSATPIALTGSQVKTLLGISTSDVSGLGTIATQSASNVFITGGQLSGLVSINGATISGGSISGGSLSTVAVNGVTTGNIILSTGSYADPGWITSLSPTKVLPDQTGNSGKVLGTNGSALSWITNSSGVAWGAITGLLDDQTDLTASLSGKLSKTLTSANIFVGNGSNIATGVAVTGDISINNTGLTAIGNGAVSLSKMTNLAANSIIGNNTGSAATPIALTASQVKTLLGISTNDISGLGTIATQSASNVYITGGQLVGGTINNITIGGTTRAGGNFTILDSNGNTTLGDTNTDTLTIKAGSSGAGITLYDSSFANCSALETVAGVLTCGTDDTGAGGGISTIQIGDADVVTSATTVDFLAADFDATNSPAGEGNIAIDYTNSKITRTDQIQSISGAWTFSDLTISDTNIPLSGASLTFDFNNALDRTLTITNSSTGLANFSVEGTIGASNFSGTSSGTNTGDQTITLTSDVTGTGTGSFATTIASGAVTLGKMANLAANSTPIALTASQVKTLLGISTSDVSGLGTIATQSASNVFITGGQVSGVTIGGTATGLSISGSTNTLSNIGNSSLTNSSVTINTSGILSGGGSLSLGGTLNLSTTEADTLLSVTGRGATTSNGITLSSASPLLFSSSVPVLTLGAGDAAGVLTIKDSNATPNTLLTLTDAGTTGNLSVTGTLLGSNFSGSSSGTNTGDQTISLTSDVTGSGTGSFAVTIANGAVTLGKMANLAANSIIGNNTGSSATPIALTAAQVKTLLSISTTDISGLGTIATQSAGNVFITGGQITGGTINGATIGAVTPASGAFTGLSATSAISAPTSTNTINGLIINSGALSGITTISASSTINGATLSGGTLSGGSLSGGTYSGTALSGTGSFTITGGTAASETLTLVSTSNITKGDIQFFSASNKITSAGALTIVGALSASNVSGSNTGDQTITLTGDVTGSGTGSFATTIAGNSVALTTDTTGDYVATLTSGNGISAAATGEGSAPTISLAALTADWNQTGAFDIVLVNTSSELKMLESGVTPTLYGILDIGDLSTSDSTFTFSGSSGTVVTSSNAAAQLSAWDQTASDDLTTSNYSTTLDSIYVNVGESPTGGDISGSFSGGLTIAANSVALGTDTTGNYIASATSNGGLTMTGTEGGSLGIDLPAATDALSVTTSSGSGLELLVSGVTLLQGCSDGQLLKWNETADTWGCSADNTGAGGGVSTIKEGGTNIVTSAVALNYVAADFIITDETAGVAGITIDYANSKIIRKSDSAVTFDAGATFSTTGNLNGVTINTATGASGNSGAITIQTGGTS</sequence>
<evidence type="ECO:0000313" key="2">
    <source>
        <dbReference type="EMBL" id="KKR64257.1"/>
    </source>
</evidence>